<dbReference type="RefSeq" id="WP_065270444.1">
    <property type="nucleotide sequence ID" value="NZ_CP015124.1"/>
</dbReference>
<keyword evidence="5" id="KW-1185">Reference proteome</keyword>
<reference evidence="4 6" key="2">
    <citation type="submission" date="2023-02" db="EMBL/GenBank/DDBJ databases">
        <title>Population genomics of bacteria associated with diatom.</title>
        <authorList>
            <person name="Xie J."/>
            <person name="Wang H."/>
        </authorList>
    </citation>
    <scope>NUCLEOTIDE SEQUENCE [LARGE SCALE GENOMIC DNA]</scope>
    <source>
        <strain evidence="4 6">PT47_8</strain>
    </source>
</reference>
<dbReference type="Pfam" id="PF13409">
    <property type="entry name" value="GST_N_2"/>
    <property type="match status" value="1"/>
</dbReference>
<sequence>MSNSIRIHGFPLSGHSHRVELLANLAGIAHEVITVDLAAGAHKEEPFLSLNPAGQVPVIEDGDTVIADSNAILVYLARKYAPSFLPTDPVLEAEVQKFLSLAAGEIAFGPAAARLINVFNAPFDAEFCAATAATVFGKIEAHMEGREFLVGTEPTIADIAIYSYSAHAPEGGISLEAYPNLRRLLANIEGLKGFKAMPVTKVGLAA</sequence>
<dbReference type="Pfam" id="PF00043">
    <property type="entry name" value="GST_C"/>
    <property type="match status" value="1"/>
</dbReference>
<protein>
    <submittedName>
        <fullName evidence="3">Glutathione S-transferase</fullName>
    </submittedName>
</protein>
<evidence type="ECO:0000259" key="2">
    <source>
        <dbReference type="PROSITE" id="PS50405"/>
    </source>
</evidence>
<dbReference type="Gene3D" id="1.20.1050.10">
    <property type="match status" value="1"/>
</dbReference>
<feature type="domain" description="GST N-terminal" evidence="1">
    <location>
        <begin position="3"/>
        <end position="84"/>
    </location>
</feature>
<evidence type="ECO:0000313" key="6">
    <source>
        <dbReference type="Proteomes" id="UP001218364"/>
    </source>
</evidence>
<dbReference type="InterPro" id="IPR010987">
    <property type="entry name" value="Glutathione-S-Trfase_C-like"/>
</dbReference>
<dbReference type="Proteomes" id="UP001218364">
    <property type="component" value="Unassembled WGS sequence"/>
</dbReference>
<dbReference type="InterPro" id="IPR036282">
    <property type="entry name" value="Glutathione-S-Trfase_C_sf"/>
</dbReference>
<dbReference type="SUPFAM" id="SSF52833">
    <property type="entry name" value="Thioredoxin-like"/>
    <property type="match status" value="1"/>
</dbReference>
<dbReference type="AlphaFoldDB" id="A0A1B0ZMI7"/>
<dbReference type="PANTHER" id="PTHR44051">
    <property type="entry name" value="GLUTATHIONE S-TRANSFERASE-RELATED"/>
    <property type="match status" value="1"/>
</dbReference>
<gene>
    <name evidence="3" type="ORF">JL2886_00371</name>
    <name evidence="4" type="ORF">PXK24_04185</name>
</gene>
<accession>A0A1B0ZMI7</accession>
<feature type="domain" description="GST C-terminal" evidence="2">
    <location>
        <begin position="88"/>
        <end position="206"/>
    </location>
</feature>
<dbReference type="InterPro" id="IPR036249">
    <property type="entry name" value="Thioredoxin-like_sf"/>
</dbReference>
<dbReference type="EMBL" id="CP015124">
    <property type="protein sequence ID" value="ANP35304.1"/>
    <property type="molecule type" value="Genomic_DNA"/>
</dbReference>
<dbReference type="PROSITE" id="PS50404">
    <property type="entry name" value="GST_NTER"/>
    <property type="match status" value="1"/>
</dbReference>
<dbReference type="PATRIC" id="fig|60890.4.peg.357"/>
<dbReference type="SFLD" id="SFLDG00358">
    <property type="entry name" value="Main_(cytGST)"/>
    <property type="match status" value="1"/>
</dbReference>
<dbReference type="GO" id="GO:0016740">
    <property type="term" value="F:transferase activity"/>
    <property type="evidence" value="ECO:0007669"/>
    <property type="project" value="UniProtKB-KW"/>
</dbReference>
<dbReference type="Proteomes" id="UP000092565">
    <property type="component" value="Chromosome"/>
</dbReference>
<keyword evidence="3" id="KW-0808">Transferase</keyword>
<dbReference type="CDD" id="cd03056">
    <property type="entry name" value="GST_N_4"/>
    <property type="match status" value="1"/>
</dbReference>
<dbReference type="CDD" id="cd03206">
    <property type="entry name" value="GST_C_7"/>
    <property type="match status" value="1"/>
</dbReference>
<dbReference type="SFLD" id="SFLDS00019">
    <property type="entry name" value="Glutathione_Transferase_(cytos"/>
    <property type="match status" value="1"/>
</dbReference>
<dbReference type="EMBL" id="JARCJK010000001">
    <property type="protein sequence ID" value="MDE4164878.1"/>
    <property type="molecule type" value="Genomic_DNA"/>
</dbReference>
<organism evidence="3 5">
    <name type="scientific">Phaeobacter gallaeciensis</name>
    <dbReference type="NCBI Taxonomy" id="60890"/>
    <lineage>
        <taxon>Bacteria</taxon>
        <taxon>Pseudomonadati</taxon>
        <taxon>Pseudomonadota</taxon>
        <taxon>Alphaproteobacteria</taxon>
        <taxon>Rhodobacterales</taxon>
        <taxon>Roseobacteraceae</taxon>
        <taxon>Phaeobacter</taxon>
    </lineage>
</organism>
<proteinExistence type="predicted"/>
<dbReference type="Gene3D" id="3.40.30.10">
    <property type="entry name" value="Glutaredoxin"/>
    <property type="match status" value="1"/>
</dbReference>
<dbReference type="PROSITE" id="PS50405">
    <property type="entry name" value="GST_CTER"/>
    <property type="match status" value="1"/>
</dbReference>
<dbReference type="SUPFAM" id="SSF47616">
    <property type="entry name" value="GST C-terminal domain-like"/>
    <property type="match status" value="1"/>
</dbReference>
<dbReference type="PANTHER" id="PTHR44051:SF2">
    <property type="entry name" value="HYPOTHETICAL GLUTATHIONE S-TRANSFERASE LIKE PROTEIN"/>
    <property type="match status" value="1"/>
</dbReference>
<evidence type="ECO:0000259" key="1">
    <source>
        <dbReference type="PROSITE" id="PS50404"/>
    </source>
</evidence>
<dbReference type="OrthoDB" id="9810080at2"/>
<reference evidence="3 5" key="1">
    <citation type="submission" date="2016-04" db="EMBL/GenBank/DDBJ databases">
        <authorList>
            <person name="Evans L.H."/>
            <person name="Alamgir A."/>
            <person name="Owens N."/>
            <person name="Weber N.D."/>
            <person name="Virtaneva K."/>
            <person name="Barbian K."/>
            <person name="Babar A."/>
            <person name="Rosenke K."/>
        </authorList>
    </citation>
    <scope>NUCLEOTIDE SEQUENCE [LARGE SCALE GENOMIC DNA]</scope>
    <source>
        <strain evidence="3 5">JL2886</strain>
    </source>
</reference>
<name>A0A1B0ZMI7_9RHOB</name>
<dbReference type="InterPro" id="IPR004045">
    <property type="entry name" value="Glutathione_S-Trfase_N"/>
</dbReference>
<dbReference type="InterPro" id="IPR004046">
    <property type="entry name" value="GST_C"/>
</dbReference>
<evidence type="ECO:0000313" key="5">
    <source>
        <dbReference type="Proteomes" id="UP000092565"/>
    </source>
</evidence>
<evidence type="ECO:0000313" key="3">
    <source>
        <dbReference type="EMBL" id="ANP35304.1"/>
    </source>
</evidence>
<evidence type="ECO:0000313" key="4">
    <source>
        <dbReference type="EMBL" id="MDE4164878.1"/>
    </source>
</evidence>
<dbReference type="InterPro" id="IPR040079">
    <property type="entry name" value="Glutathione_S-Trfase"/>
</dbReference>